<organism evidence="4 5">
    <name type="scientific">Kribbibacterium absianum</name>
    <dbReference type="NCBI Taxonomy" id="3044210"/>
    <lineage>
        <taxon>Bacteria</taxon>
        <taxon>Bacillati</taxon>
        <taxon>Actinomycetota</taxon>
        <taxon>Coriobacteriia</taxon>
        <taxon>Coriobacteriales</taxon>
        <taxon>Kribbibacteriaceae</taxon>
        <taxon>Kribbibacterium</taxon>
    </lineage>
</organism>
<feature type="coiled-coil region" evidence="1">
    <location>
        <begin position="91"/>
        <end position="164"/>
    </location>
</feature>
<accession>A0ABT6ZIS4</accession>
<dbReference type="InterPro" id="IPR003743">
    <property type="entry name" value="Zf-RING_7"/>
</dbReference>
<sequence length="237" mass="26948">MDEAQALLRLQEIDLETIRITNDAKKLPQHAKIAAAQAALKKVQGELVKIVGQRKDLQMDIEGFDRLRGDAERLEQQASQDFQTSADARAVADLESRLNAVTKRIEKIDYQQNQALEQLITVERAEKNANALQARLQNELAQLLGSLKQELLDSQNRLTALKREREEVAALVSPEMQARYNRANERFKGRAVETLTGNKPSSCRVALQPAQYADLKRRKLPVDECPYCHRILITDWH</sequence>
<proteinExistence type="predicted"/>
<evidence type="ECO:0008006" key="6">
    <source>
        <dbReference type="Google" id="ProtNLM"/>
    </source>
</evidence>
<reference evidence="4" key="1">
    <citation type="submission" date="2023-05" db="EMBL/GenBank/DDBJ databases">
        <title>[olsenella] sp. nov., isolated from a pig farm feces dump.</title>
        <authorList>
            <person name="Chang Y.-H."/>
        </authorList>
    </citation>
    <scope>NUCLEOTIDE SEQUENCE</scope>
    <source>
        <strain evidence="4">YH-ols2217</strain>
    </source>
</reference>
<dbReference type="RefSeq" id="WP_283712574.1">
    <property type="nucleotide sequence ID" value="NZ_JASJEW010000001.1"/>
</dbReference>
<dbReference type="Gene3D" id="1.10.287.1490">
    <property type="match status" value="1"/>
</dbReference>
<keyword evidence="1" id="KW-0175">Coiled coil</keyword>
<dbReference type="EMBL" id="JASJEX010000001">
    <property type="protein sequence ID" value="MDJ1128939.1"/>
    <property type="molecule type" value="Genomic_DNA"/>
</dbReference>
<dbReference type="Proteomes" id="UP001431693">
    <property type="component" value="Unassembled WGS sequence"/>
</dbReference>
<protein>
    <recommendedName>
        <fullName evidence="6">C4-type zinc ribbon domain-containing protein</fullName>
    </recommendedName>
</protein>
<keyword evidence="5" id="KW-1185">Reference proteome</keyword>
<comment type="caution">
    <text evidence="4">The sequence shown here is derived from an EMBL/GenBank/DDBJ whole genome shotgun (WGS) entry which is preliminary data.</text>
</comment>
<feature type="domain" description="C4-type zinc ribbon" evidence="2">
    <location>
        <begin position="201"/>
        <end position="232"/>
    </location>
</feature>
<evidence type="ECO:0000259" key="2">
    <source>
        <dbReference type="Pfam" id="PF02591"/>
    </source>
</evidence>
<dbReference type="Pfam" id="PF24481">
    <property type="entry name" value="CT398_CC"/>
    <property type="match status" value="1"/>
</dbReference>
<dbReference type="InterPro" id="IPR056003">
    <property type="entry name" value="CT398_CC_hairpin"/>
</dbReference>
<evidence type="ECO:0000259" key="3">
    <source>
        <dbReference type="Pfam" id="PF24481"/>
    </source>
</evidence>
<gene>
    <name evidence="4" type="ORF">QJ043_02425</name>
</gene>
<evidence type="ECO:0000313" key="5">
    <source>
        <dbReference type="Proteomes" id="UP001431693"/>
    </source>
</evidence>
<dbReference type="Pfam" id="PF02591">
    <property type="entry name" value="Zn_ribbon_9"/>
    <property type="match status" value="1"/>
</dbReference>
<feature type="domain" description="CT398-like coiled coil hairpin" evidence="3">
    <location>
        <begin position="10"/>
        <end position="186"/>
    </location>
</feature>
<name>A0ABT6ZIS4_9ACTN</name>
<evidence type="ECO:0000256" key="1">
    <source>
        <dbReference type="SAM" id="Coils"/>
    </source>
</evidence>
<evidence type="ECO:0000313" key="4">
    <source>
        <dbReference type="EMBL" id="MDJ1128939.1"/>
    </source>
</evidence>